<evidence type="ECO:0008006" key="4">
    <source>
        <dbReference type="Google" id="ProtNLM"/>
    </source>
</evidence>
<sequence length="346" mass="38642">MMKFLRKIFYVKKIANDPLESLTGELDNVLKFAKKMQVAVDKSITCVTNLCYSREVILNGIGNLFPQEAIEYGSLMNAMECMGGLSTAREHFNVDCDQVKILIQEMVLNVNSIQKRLIKRRVAYSERIHYEKKLKKRQQRMNSGKSISLSDNAKLDRTQRKCGDALDEFTRIDDDVQQELQQFLTRSHEMSLNIISKYNYAIGSFFSFVYSHYDNMVNGEIPTNNLMIPDQPQVSISNSNSTPNSNLVVSPGKISGATMTSATSISTSSSNPMQSTSNSQLQITSSMNAISSQKLDSSETLTRPTSTSTLKKSDSGCFSGVEFASRRNTKSINQNSVSMEINSTKA</sequence>
<reference evidence="2 3" key="1">
    <citation type="submission" date="2016-10" db="EMBL/GenBank/DDBJ databases">
        <title>Reductive evolution of mitochondrial metabolism and differential evolution of invasion-related proteins in Cryptosporidium.</title>
        <authorList>
            <person name="Liu S."/>
            <person name="Roellig D.M."/>
            <person name="Guo Y."/>
            <person name="Li N."/>
            <person name="Frace M.A."/>
            <person name="Tang K."/>
            <person name="Zhang L."/>
            <person name="Feng Y."/>
            <person name="Xiao L."/>
        </authorList>
    </citation>
    <scope>NUCLEOTIDE SEQUENCE [LARGE SCALE GENOMIC DNA]</scope>
    <source>
        <strain evidence="2">39726</strain>
    </source>
</reference>
<dbReference type="SUPFAM" id="SSF103657">
    <property type="entry name" value="BAR/IMD domain-like"/>
    <property type="match status" value="1"/>
</dbReference>
<keyword evidence="3" id="KW-1185">Reference proteome</keyword>
<dbReference type="Proteomes" id="UP000186176">
    <property type="component" value="Unassembled WGS sequence"/>
</dbReference>
<evidence type="ECO:0000256" key="1">
    <source>
        <dbReference type="SAM" id="MobiDB-lite"/>
    </source>
</evidence>
<feature type="compositionally biased region" description="Low complexity" evidence="1">
    <location>
        <begin position="259"/>
        <end position="280"/>
    </location>
</feature>
<organism evidence="2 3">
    <name type="scientific">Cryptosporidium ubiquitum</name>
    <dbReference type="NCBI Taxonomy" id="857276"/>
    <lineage>
        <taxon>Eukaryota</taxon>
        <taxon>Sar</taxon>
        <taxon>Alveolata</taxon>
        <taxon>Apicomplexa</taxon>
        <taxon>Conoidasida</taxon>
        <taxon>Coccidia</taxon>
        <taxon>Eucoccidiorida</taxon>
        <taxon>Eimeriorina</taxon>
        <taxon>Cryptosporidiidae</taxon>
        <taxon>Cryptosporidium</taxon>
    </lineage>
</organism>
<dbReference type="EMBL" id="LRBP01000022">
    <property type="protein sequence ID" value="OII72455.1"/>
    <property type="molecule type" value="Genomic_DNA"/>
</dbReference>
<dbReference type="GeneID" id="39977243"/>
<dbReference type="VEuPathDB" id="CryptoDB:cubi_00450"/>
<feature type="region of interest" description="Disordered" evidence="1">
    <location>
        <begin position="259"/>
        <end position="317"/>
    </location>
</feature>
<dbReference type="Gene3D" id="1.20.1270.60">
    <property type="entry name" value="Arfaptin homology (AH) domain/BAR domain"/>
    <property type="match status" value="1"/>
</dbReference>
<evidence type="ECO:0000313" key="3">
    <source>
        <dbReference type="Proteomes" id="UP000186176"/>
    </source>
</evidence>
<feature type="compositionally biased region" description="Polar residues" evidence="1">
    <location>
        <begin position="281"/>
        <end position="310"/>
    </location>
</feature>
<accession>A0A1J4MEN6</accession>
<name>A0A1J4MEN6_9CRYT</name>
<evidence type="ECO:0000313" key="2">
    <source>
        <dbReference type="EMBL" id="OII72455.1"/>
    </source>
</evidence>
<proteinExistence type="predicted"/>
<protein>
    <recommendedName>
        <fullName evidence="4">BAR domain-containing protein</fullName>
    </recommendedName>
</protein>
<dbReference type="OrthoDB" id="341388at2759"/>
<gene>
    <name evidence="2" type="ORF">cubi_00450</name>
</gene>
<dbReference type="RefSeq" id="XP_028873953.1">
    <property type="nucleotide sequence ID" value="XM_029017464.1"/>
</dbReference>
<comment type="caution">
    <text evidence="2">The sequence shown here is derived from an EMBL/GenBank/DDBJ whole genome shotgun (WGS) entry which is preliminary data.</text>
</comment>
<dbReference type="AlphaFoldDB" id="A0A1J4MEN6"/>
<dbReference type="InterPro" id="IPR027267">
    <property type="entry name" value="AH/BAR_dom_sf"/>
</dbReference>